<dbReference type="Proteomes" id="UP000037931">
    <property type="component" value="Unassembled WGS sequence"/>
</dbReference>
<evidence type="ECO:0000256" key="3">
    <source>
        <dbReference type="ARBA" id="ARBA00022576"/>
    </source>
</evidence>
<evidence type="ECO:0000256" key="4">
    <source>
        <dbReference type="ARBA" id="ARBA00022679"/>
    </source>
</evidence>
<comment type="caution">
    <text evidence="8">The sequence shown here is derived from an EMBL/GenBank/DDBJ whole genome shotgun (WGS) entry which is preliminary data.</text>
</comment>
<keyword evidence="9" id="KW-1185">Reference proteome</keyword>
<feature type="domain" description="Aminotransferase class I/classII large" evidence="7">
    <location>
        <begin position="33"/>
        <end position="381"/>
    </location>
</feature>
<evidence type="ECO:0000256" key="2">
    <source>
        <dbReference type="ARBA" id="ARBA00007441"/>
    </source>
</evidence>
<dbReference type="Gene3D" id="3.40.640.10">
    <property type="entry name" value="Type I PLP-dependent aspartate aminotransferase-like (Major domain)"/>
    <property type="match status" value="1"/>
</dbReference>
<evidence type="ECO:0000313" key="8">
    <source>
        <dbReference type="EMBL" id="KPA91522.1"/>
    </source>
</evidence>
<evidence type="ECO:0000259" key="7">
    <source>
        <dbReference type="Pfam" id="PF00155"/>
    </source>
</evidence>
<proteinExistence type="inferred from homology"/>
<dbReference type="OrthoDB" id="9803354at2"/>
<dbReference type="PROSITE" id="PS00105">
    <property type="entry name" value="AA_TRANSFER_CLASS_1"/>
    <property type="match status" value="1"/>
</dbReference>
<dbReference type="GO" id="GO:0030170">
    <property type="term" value="F:pyridoxal phosphate binding"/>
    <property type="evidence" value="ECO:0007669"/>
    <property type="project" value="InterPro"/>
</dbReference>
<keyword evidence="3 6" id="KW-0032">Aminotransferase</keyword>
<comment type="similarity">
    <text evidence="2 6">Belongs to the class-I pyridoxal-phosphate-dependent aminotransferase family.</text>
</comment>
<evidence type="ECO:0000256" key="1">
    <source>
        <dbReference type="ARBA" id="ARBA00001933"/>
    </source>
</evidence>
<evidence type="ECO:0000256" key="5">
    <source>
        <dbReference type="ARBA" id="ARBA00022898"/>
    </source>
</evidence>
<dbReference type="GO" id="GO:0008483">
    <property type="term" value="F:transaminase activity"/>
    <property type="evidence" value="ECO:0007669"/>
    <property type="project" value="UniProtKB-KW"/>
</dbReference>
<dbReference type="GO" id="GO:0006520">
    <property type="term" value="P:amino acid metabolic process"/>
    <property type="evidence" value="ECO:0007669"/>
    <property type="project" value="InterPro"/>
</dbReference>
<gene>
    <name evidence="8" type="ORF">PF66_01799</name>
</gene>
<evidence type="ECO:0000313" key="9">
    <source>
        <dbReference type="Proteomes" id="UP000037931"/>
    </source>
</evidence>
<protein>
    <recommendedName>
        <fullName evidence="6">Aminotransferase</fullName>
        <ecNumber evidence="6">2.6.1.-</ecNumber>
    </recommendedName>
</protein>
<sequence>MAQLYSARSRAIEPFHVMALLARANELQAAGHDVIHLEIGEPDFTTAEPIIRAGQAALAAGKTSYTAARGLPQLRESIAGFYRQRYGLDIDPQRILVTPGGSGALLLASSLLVDPGKHWLLADPGYPCNRHFLRLVEGAAQLVPVGPDVRYQLTAELVDRHWNPDSVGALVASPANPTGTLLSRDELAGLSKAVTAHGGHLVVDEIYHGLTYGCDAASVLEVDDGAFVLNSFSKYFGMTGWRLGWLVAPPQAVAELEKLAQNLYISAPSMAQHAALACFEPQTLSILEERRAEFARRRDFLLPALRELGFGIAVEPEGAFYLYADVSAFGGDAFAFCKHFLETEHVAFTPGLDFGHHLAGRHVRFAYTQSLPRLQEAVERIARGLRSWQG</sequence>
<name>A0A0M9GHR8_9PSED</name>
<dbReference type="EC" id="2.6.1.-" evidence="6"/>
<accession>A0A0M9GHR8</accession>
<dbReference type="PATRIC" id="fig|50340.43.peg.5156"/>
<evidence type="ECO:0000256" key="6">
    <source>
        <dbReference type="RuleBase" id="RU000481"/>
    </source>
</evidence>
<dbReference type="InterPro" id="IPR004839">
    <property type="entry name" value="Aminotransferase_I/II_large"/>
</dbReference>
<dbReference type="EMBL" id="JSYZ01000006">
    <property type="protein sequence ID" value="KPA91522.1"/>
    <property type="molecule type" value="Genomic_DNA"/>
</dbReference>
<dbReference type="InterPro" id="IPR015424">
    <property type="entry name" value="PyrdxlP-dep_Trfase"/>
</dbReference>
<dbReference type="Pfam" id="PF00155">
    <property type="entry name" value="Aminotran_1_2"/>
    <property type="match status" value="1"/>
</dbReference>
<dbReference type="InterPro" id="IPR050596">
    <property type="entry name" value="AspAT/PAT-like"/>
</dbReference>
<dbReference type="NCBIfam" id="NF005601">
    <property type="entry name" value="PRK07337.1"/>
    <property type="match status" value="1"/>
</dbReference>
<comment type="cofactor">
    <cofactor evidence="1 6">
        <name>pyridoxal 5'-phosphate</name>
        <dbReference type="ChEBI" id="CHEBI:597326"/>
    </cofactor>
</comment>
<dbReference type="SUPFAM" id="SSF53383">
    <property type="entry name" value="PLP-dependent transferases"/>
    <property type="match status" value="1"/>
</dbReference>
<dbReference type="NCBIfam" id="NF006514">
    <property type="entry name" value="PRK08960.1"/>
    <property type="match status" value="1"/>
</dbReference>
<dbReference type="STRING" id="50340.PF66_01799"/>
<dbReference type="CDD" id="cd00609">
    <property type="entry name" value="AAT_like"/>
    <property type="match status" value="1"/>
</dbReference>
<dbReference type="AlphaFoldDB" id="A0A0M9GHR8"/>
<reference evidence="8 9" key="1">
    <citation type="journal article" date="2015" name="PLoS ONE">
        <title>Rice-Infecting Pseudomonas Genomes Are Highly Accessorized and Harbor Multiple Putative Virulence Mechanisms to Cause Sheath Brown Rot.</title>
        <authorList>
            <person name="Quibod I.L."/>
            <person name="Grande G."/>
            <person name="Oreiro E.G."/>
            <person name="Borja F.N."/>
            <person name="Dossa G.S."/>
            <person name="Mauleon R."/>
            <person name="Cruz C.V."/>
            <person name="Oliva R."/>
        </authorList>
    </citation>
    <scope>NUCLEOTIDE SEQUENCE [LARGE SCALE GENOMIC DNA]</scope>
    <source>
        <strain evidence="8 9">IRRI 6609</strain>
    </source>
</reference>
<organism evidence="8 9">
    <name type="scientific">Pseudomonas asplenii</name>
    <dbReference type="NCBI Taxonomy" id="53407"/>
    <lineage>
        <taxon>Bacteria</taxon>
        <taxon>Pseudomonadati</taxon>
        <taxon>Pseudomonadota</taxon>
        <taxon>Gammaproteobacteria</taxon>
        <taxon>Pseudomonadales</taxon>
        <taxon>Pseudomonadaceae</taxon>
        <taxon>Pseudomonas</taxon>
    </lineage>
</organism>
<keyword evidence="5" id="KW-0663">Pyridoxal phosphate</keyword>
<dbReference type="RefSeq" id="WP_054062483.1">
    <property type="nucleotide sequence ID" value="NZ_JSYZ01000006.1"/>
</dbReference>
<dbReference type="InterPro" id="IPR015421">
    <property type="entry name" value="PyrdxlP-dep_Trfase_major"/>
</dbReference>
<keyword evidence="4 6" id="KW-0808">Transferase</keyword>
<dbReference type="PANTHER" id="PTHR46383">
    <property type="entry name" value="ASPARTATE AMINOTRANSFERASE"/>
    <property type="match status" value="1"/>
</dbReference>
<dbReference type="PANTHER" id="PTHR46383:SF2">
    <property type="entry name" value="AMINOTRANSFERASE"/>
    <property type="match status" value="1"/>
</dbReference>
<dbReference type="InterPro" id="IPR004838">
    <property type="entry name" value="NHTrfase_class1_PyrdxlP-BS"/>
</dbReference>